<sequence length="388" mass="45799">MMDLKNSETEYLLAVLRAAVKGEKAGAPPQEMDWQAFFELSKRQEVYSMIAQSIDFQYLPPDIARQLNDYAKSELVRLIAMQNELHSIEDELAENGIKYMLLKGAVIRNYYPKQSMRQMSDIDILYDPAKREILVDLMKRRGYELMTYGENSDDFTKKPFYTFEFHRELFKDQYGFYPDFSFVWRNAECSGSNGFAYRMRAEDLYLHHIAHMYKHGILGGFGVRFLADTYLIVSKEQNTWNREYIDQKLAEFSLSDFEEQVRRISFSILEGKALSDADARFFHDKIGFGVYGNQRVAMELAFNKFKEEKGRKSFLSYVFYRLFPGLDFMRIVYPVLNNRPYLLWFYYLVRLFTKSGRSIKKAKSELKTVKDISKEQKNQNNRGKENCP</sequence>
<dbReference type="InterPro" id="IPR039498">
    <property type="entry name" value="NTP_transf_5"/>
</dbReference>
<accession>A0A9D2SA60</accession>
<dbReference type="Pfam" id="PF14907">
    <property type="entry name" value="NTP_transf_5"/>
    <property type="match status" value="1"/>
</dbReference>
<name>A0A9D2SA60_9FIRM</name>
<organism evidence="1 2">
    <name type="scientific">Candidatus Eubacterium faecale</name>
    <dbReference type="NCBI Taxonomy" id="2838568"/>
    <lineage>
        <taxon>Bacteria</taxon>
        <taxon>Bacillati</taxon>
        <taxon>Bacillota</taxon>
        <taxon>Clostridia</taxon>
        <taxon>Eubacteriales</taxon>
        <taxon>Eubacteriaceae</taxon>
        <taxon>Eubacterium</taxon>
    </lineage>
</organism>
<dbReference type="AlphaFoldDB" id="A0A9D2SA60"/>
<dbReference type="Proteomes" id="UP000823877">
    <property type="component" value="Unassembled WGS sequence"/>
</dbReference>
<reference evidence="1" key="1">
    <citation type="journal article" date="2021" name="PeerJ">
        <title>Extensive microbial diversity within the chicken gut microbiome revealed by metagenomics and culture.</title>
        <authorList>
            <person name="Gilroy R."/>
            <person name="Ravi A."/>
            <person name="Getino M."/>
            <person name="Pursley I."/>
            <person name="Horton D.L."/>
            <person name="Alikhan N.F."/>
            <person name="Baker D."/>
            <person name="Gharbi K."/>
            <person name="Hall N."/>
            <person name="Watson M."/>
            <person name="Adriaenssens E.M."/>
            <person name="Foster-Nyarko E."/>
            <person name="Jarju S."/>
            <person name="Secka A."/>
            <person name="Antonio M."/>
            <person name="Oren A."/>
            <person name="Chaudhuri R.R."/>
            <person name="La Ragione R."/>
            <person name="Hildebrand F."/>
            <person name="Pallen M.J."/>
        </authorList>
    </citation>
    <scope>NUCLEOTIDE SEQUENCE</scope>
    <source>
        <strain evidence="1">CHK188-16595</strain>
    </source>
</reference>
<reference evidence="1" key="2">
    <citation type="submission" date="2021-04" db="EMBL/GenBank/DDBJ databases">
        <authorList>
            <person name="Gilroy R."/>
        </authorList>
    </citation>
    <scope>NUCLEOTIDE SEQUENCE</scope>
    <source>
        <strain evidence="1">CHK188-16595</strain>
    </source>
</reference>
<comment type="caution">
    <text evidence="1">The sequence shown here is derived from an EMBL/GenBank/DDBJ whole genome shotgun (WGS) entry which is preliminary data.</text>
</comment>
<gene>
    <name evidence="1" type="ORF">IAA37_05770</name>
</gene>
<proteinExistence type="predicted"/>
<dbReference type="Gene3D" id="3.30.460.40">
    <property type="match status" value="1"/>
</dbReference>
<evidence type="ECO:0000313" key="2">
    <source>
        <dbReference type="Proteomes" id="UP000823877"/>
    </source>
</evidence>
<evidence type="ECO:0000313" key="1">
    <source>
        <dbReference type="EMBL" id="HJB75165.1"/>
    </source>
</evidence>
<protein>
    <submittedName>
        <fullName evidence="1">Nucleotidyltransferase family protein</fullName>
    </submittedName>
</protein>
<dbReference type="EMBL" id="DWXN01000010">
    <property type="protein sequence ID" value="HJB75165.1"/>
    <property type="molecule type" value="Genomic_DNA"/>
</dbReference>